<dbReference type="Gene3D" id="3.60.21.10">
    <property type="match status" value="1"/>
</dbReference>
<dbReference type="PANTHER" id="PTHR42988:SF2">
    <property type="entry name" value="CYCLIC NUCLEOTIDE PHOSPHODIESTERASE CBUA0032-RELATED"/>
    <property type="match status" value="1"/>
</dbReference>
<evidence type="ECO:0000256" key="2">
    <source>
        <dbReference type="ARBA" id="ARBA00022801"/>
    </source>
</evidence>
<dbReference type="Pfam" id="PF17839">
    <property type="entry name" value="CNP_C_terminal"/>
    <property type="match status" value="1"/>
</dbReference>
<keyword evidence="1" id="KW-0479">Metal-binding</keyword>
<evidence type="ECO:0000256" key="1">
    <source>
        <dbReference type="ARBA" id="ARBA00022723"/>
    </source>
</evidence>
<keyword evidence="2" id="KW-0378">Hydrolase</keyword>
<evidence type="ECO:0000313" key="7">
    <source>
        <dbReference type="EMBL" id="SEN95111.1"/>
    </source>
</evidence>
<dbReference type="AlphaFoldDB" id="A0A1H8KQM8"/>
<name>A0A1H8KQM8_9FIRM</name>
<dbReference type="InterPro" id="IPR012365">
    <property type="entry name" value="Pesteras_lmo2642"/>
</dbReference>
<evidence type="ECO:0000259" key="5">
    <source>
        <dbReference type="Pfam" id="PF00149"/>
    </source>
</evidence>
<protein>
    <submittedName>
        <fullName evidence="7">Calcineurin-like phosphoesterase</fullName>
    </submittedName>
</protein>
<keyword evidence="8" id="KW-1185">Reference proteome</keyword>
<evidence type="ECO:0000313" key="8">
    <source>
        <dbReference type="Proteomes" id="UP000199512"/>
    </source>
</evidence>
<dbReference type="OrthoDB" id="2036332at2"/>
<dbReference type="SUPFAM" id="SSF56300">
    <property type="entry name" value="Metallo-dependent phosphatases"/>
    <property type="match status" value="1"/>
</dbReference>
<evidence type="ECO:0000259" key="6">
    <source>
        <dbReference type="Pfam" id="PF17839"/>
    </source>
</evidence>
<keyword evidence="3" id="KW-0408">Iron</keyword>
<evidence type="ECO:0000256" key="4">
    <source>
        <dbReference type="ARBA" id="ARBA00025742"/>
    </source>
</evidence>
<evidence type="ECO:0000256" key="3">
    <source>
        <dbReference type="ARBA" id="ARBA00023004"/>
    </source>
</evidence>
<dbReference type="Proteomes" id="UP000199512">
    <property type="component" value="Unassembled WGS sequence"/>
</dbReference>
<comment type="similarity">
    <text evidence="4">Belongs to the cyclic nucleotide phosphodiesterase class-III family.</text>
</comment>
<accession>A0A1H8KQM8</accession>
<organism evidence="7 8">
    <name type="scientific">Peptostreptococcus russellii</name>
    <dbReference type="NCBI Taxonomy" id="215200"/>
    <lineage>
        <taxon>Bacteria</taxon>
        <taxon>Bacillati</taxon>
        <taxon>Bacillota</taxon>
        <taxon>Clostridia</taxon>
        <taxon>Peptostreptococcales</taxon>
        <taxon>Peptostreptococcaceae</taxon>
        <taxon>Peptostreptococcus</taxon>
    </lineage>
</organism>
<dbReference type="Pfam" id="PF00149">
    <property type="entry name" value="Metallophos"/>
    <property type="match status" value="1"/>
</dbReference>
<dbReference type="GO" id="GO:0016787">
    <property type="term" value="F:hydrolase activity"/>
    <property type="evidence" value="ECO:0007669"/>
    <property type="project" value="UniProtKB-KW"/>
</dbReference>
<dbReference type="PANTHER" id="PTHR42988">
    <property type="entry name" value="PHOSPHOHYDROLASE"/>
    <property type="match status" value="1"/>
</dbReference>
<gene>
    <name evidence="7" type="ORF">SAMN05216454_1396</name>
</gene>
<dbReference type="InterPro" id="IPR004843">
    <property type="entry name" value="Calcineurin-like_PHP"/>
</dbReference>
<sequence>MIFAVLIAVLIISFFILWYRKNKYIKTIKKTIPNIEFGIKKEKLQIVHVSDLHFIDPKLTDSGKYFARNPEKDGRLMQYIDQIVDSFILEMIEKNPDLIIISGDLTYNGEKTSHEKLSKKLSVLKSKGIEVLLIPGNHDIDNKEARDYSGEKYEKVESISSEEFSEIYRDFGYREDEARLISRDKNSLSYMYMTSPKQCVLMIESSYGKNINYISNQTFNWIQKVLNIARENNLSVISVTHQNILAHNKMFIEGYKIENSMKLVDILSEYNVRLNLSGHMHLQHISENQGVVDASVGCIALYPNLYANITVDRRDYIEYKTESLDISKWAYKYGWKNSDLLNFKEKSKEKFEFFGETMFSNLIKSIPASSEEKKDMEKFIIDSSIAYFSGNMDKYKDYYNTDNEIYKEWCRYCENTPEMAYLNSICTDNSKCHNKIRINL</sequence>
<dbReference type="InterPro" id="IPR050884">
    <property type="entry name" value="CNP_phosphodiesterase-III"/>
</dbReference>
<dbReference type="GO" id="GO:0046872">
    <property type="term" value="F:metal ion binding"/>
    <property type="evidence" value="ECO:0007669"/>
    <property type="project" value="UniProtKB-KW"/>
</dbReference>
<dbReference type="STRING" id="215200.SAMN05216454_1396"/>
<dbReference type="InterPro" id="IPR040869">
    <property type="entry name" value="CNP_C"/>
</dbReference>
<proteinExistence type="inferred from homology"/>
<feature type="domain" description="Calcineurin-like phosphoesterase" evidence="5">
    <location>
        <begin position="45"/>
        <end position="281"/>
    </location>
</feature>
<reference evidence="7 8" key="1">
    <citation type="submission" date="2016-10" db="EMBL/GenBank/DDBJ databases">
        <authorList>
            <person name="de Groot N.N."/>
        </authorList>
    </citation>
    <scope>NUCLEOTIDE SEQUENCE [LARGE SCALE GENOMIC DNA]</scope>
    <source>
        <strain evidence="7 8">Calf135</strain>
    </source>
</reference>
<dbReference type="PIRSF" id="PIRSF034890">
    <property type="entry name" value="Pesteras_lmo2642"/>
    <property type="match status" value="1"/>
</dbReference>
<feature type="domain" description="Cyclic nucleotide phosphodiesterase C-terminal" evidence="6">
    <location>
        <begin position="325"/>
        <end position="431"/>
    </location>
</feature>
<dbReference type="EMBL" id="FODF01000039">
    <property type="protein sequence ID" value="SEN95111.1"/>
    <property type="molecule type" value="Genomic_DNA"/>
</dbReference>
<dbReference type="InterPro" id="IPR029052">
    <property type="entry name" value="Metallo-depent_PP-like"/>
</dbReference>